<comment type="caution">
    <text evidence="2">The sequence shown here is derived from an EMBL/GenBank/DDBJ whole genome shotgun (WGS) entry which is preliminary data.</text>
</comment>
<evidence type="ECO:0000313" key="2">
    <source>
        <dbReference type="EMBL" id="RCS44656.1"/>
    </source>
</evidence>
<accession>A0A368KN79</accession>
<dbReference type="RefSeq" id="WP_114370208.1">
    <property type="nucleotide sequence ID" value="NZ_QPEX01000034.1"/>
</dbReference>
<feature type="transmembrane region" description="Helical" evidence="1">
    <location>
        <begin position="7"/>
        <end position="31"/>
    </location>
</feature>
<evidence type="ECO:0000313" key="3">
    <source>
        <dbReference type="Proteomes" id="UP000253562"/>
    </source>
</evidence>
<keyword evidence="1" id="KW-0472">Membrane</keyword>
<keyword evidence="1" id="KW-0812">Transmembrane</keyword>
<dbReference type="Proteomes" id="UP000253562">
    <property type="component" value="Unassembled WGS sequence"/>
</dbReference>
<name>A0A368KN79_9BACT</name>
<reference evidence="2 3" key="1">
    <citation type="submission" date="2018-07" db="EMBL/GenBank/DDBJ databases">
        <title>Comparative genomes isolates from brazilian mangrove.</title>
        <authorList>
            <person name="De Araujo J.E."/>
            <person name="Taketani R.G."/>
            <person name="Silva M.C.P."/>
            <person name="Lourenco M.V."/>
            <person name="Oliveira V.M."/>
            <person name="Andreote F.D."/>
        </authorList>
    </citation>
    <scope>NUCLEOTIDE SEQUENCE [LARGE SCALE GENOMIC DNA]</scope>
    <source>
        <strain evidence="2 3">HEX PRIS-MGV</strain>
    </source>
</reference>
<feature type="transmembrane region" description="Helical" evidence="1">
    <location>
        <begin position="57"/>
        <end position="80"/>
    </location>
</feature>
<sequence length="82" mass="8951">MDPHRGTLILVFGLLSLLGIFLPLAPIAWWMGTVDELKMEEGTMDSSGRKATEVGRFLGMFVTIVVLVFLLGGLLLNLFLAS</sequence>
<organism evidence="2 3">
    <name type="scientific">Bremerella cremea</name>
    <dbReference type="NCBI Taxonomy" id="1031537"/>
    <lineage>
        <taxon>Bacteria</taxon>
        <taxon>Pseudomonadati</taxon>
        <taxon>Planctomycetota</taxon>
        <taxon>Planctomycetia</taxon>
        <taxon>Pirellulales</taxon>
        <taxon>Pirellulaceae</taxon>
        <taxon>Bremerella</taxon>
    </lineage>
</organism>
<protein>
    <recommendedName>
        <fullName evidence="4">DUF4190 domain-containing protein</fullName>
    </recommendedName>
</protein>
<evidence type="ECO:0000256" key="1">
    <source>
        <dbReference type="SAM" id="Phobius"/>
    </source>
</evidence>
<proteinExistence type="predicted"/>
<gene>
    <name evidence="2" type="ORF">DTL42_17185</name>
</gene>
<dbReference type="AlphaFoldDB" id="A0A368KN79"/>
<dbReference type="EMBL" id="QPEX01000034">
    <property type="protein sequence ID" value="RCS44656.1"/>
    <property type="molecule type" value="Genomic_DNA"/>
</dbReference>
<keyword evidence="1" id="KW-1133">Transmembrane helix</keyword>
<evidence type="ECO:0008006" key="4">
    <source>
        <dbReference type="Google" id="ProtNLM"/>
    </source>
</evidence>